<name>A0A445BRH8_ARAHY</name>
<feature type="region of interest" description="Disordered" evidence="1">
    <location>
        <begin position="53"/>
        <end position="84"/>
    </location>
</feature>
<protein>
    <submittedName>
        <fullName evidence="3">Uncharacterized protein</fullName>
    </submittedName>
</protein>
<evidence type="ECO:0000313" key="3">
    <source>
        <dbReference type="EMBL" id="RYR41287.1"/>
    </source>
</evidence>
<keyword evidence="2" id="KW-1133">Transmembrane helix</keyword>
<dbReference type="EMBL" id="SDMP01000008">
    <property type="protein sequence ID" value="RYR41287.1"/>
    <property type="molecule type" value="Genomic_DNA"/>
</dbReference>
<sequence>MRAEMDEQIVSEQNILGILPFIIKIIFVNMLFYACTVKSEIGTEELEEILRESRKKKNNEKSATQGEKEANLRSTEGHYVSSEM</sequence>
<reference evidence="3 4" key="1">
    <citation type="submission" date="2019-01" db="EMBL/GenBank/DDBJ databases">
        <title>Sequencing of cultivated peanut Arachis hypogaea provides insights into genome evolution and oil improvement.</title>
        <authorList>
            <person name="Chen X."/>
        </authorList>
    </citation>
    <scope>NUCLEOTIDE SEQUENCE [LARGE SCALE GENOMIC DNA]</scope>
    <source>
        <strain evidence="4">cv. Fuhuasheng</strain>
        <tissue evidence="3">Leaves</tissue>
    </source>
</reference>
<feature type="transmembrane region" description="Helical" evidence="2">
    <location>
        <begin position="15"/>
        <end position="35"/>
    </location>
</feature>
<comment type="caution">
    <text evidence="3">The sequence shown here is derived from an EMBL/GenBank/DDBJ whole genome shotgun (WGS) entry which is preliminary data.</text>
</comment>
<evidence type="ECO:0000256" key="1">
    <source>
        <dbReference type="SAM" id="MobiDB-lite"/>
    </source>
</evidence>
<dbReference type="Proteomes" id="UP000289738">
    <property type="component" value="Chromosome A08"/>
</dbReference>
<keyword evidence="4" id="KW-1185">Reference proteome</keyword>
<evidence type="ECO:0000256" key="2">
    <source>
        <dbReference type="SAM" id="Phobius"/>
    </source>
</evidence>
<organism evidence="3 4">
    <name type="scientific">Arachis hypogaea</name>
    <name type="common">Peanut</name>
    <dbReference type="NCBI Taxonomy" id="3818"/>
    <lineage>
        <taxon>Eukaryota</taxon>
        <taxon>Viridiplantae</taxon>
        <taxon>Streptophyta</taxon>
        <taxon>Embryophyta</taxon>
        <taxon>Tracheophyta</taxon>
        <taxon>Spermatophyta</taxon>
        <taxon>Magnoliopsida</taxon>
        <taxon>eudicotyledons</taxon>
        <taxon>Gunneridae</taxon>
        <taxon>Pentapetalae</taxon>
        <taxon>rosids</taxon>
        <taxon>fabids</taxon>
        <taxon>Fabales</taxon>
        <taxon>Fabaceae</taxon>
        <taxon>Papilionoideae</taxon>
        <taxon>50 kb inversion clade</taxon>
        <taxon>dalbergioids sensu lato</taxon>
        <taxon>Dalbergieae</taxon>
        <taxon>Pterocarpus clade</taxon>
        <taxon>Arachis</taxon>
    </lineage>
</organism>
<dbReference type="PROSITE" id="PS51257">
    <property type="entry name" value="PROKAR_LIPOPROTEIN"/>
    <property type="match status" value="1"/>
</dbReference>
<dbReference type="AlphaFoldDB" id="A0A445BRH8"/>
<evidence type="ECO:0000313" key="4">
    <source>
        <dbReference type="Proteomes" id="UP000289738"/>
    </source>
</evidence>
<keyword evidence="2" id="KW-0472">Membrane</keyword>
<proteinExistence type="predicted"/>
<gene>
    <name evidence="3" type="ORF">Ahy_A08g037699</name>
</gene>
<accession>A0A445BRH8</accession>
<keyword evidence="2" id="KW-0812">Transmembrane</keyword>